<dbReference type="GO" id="GO:0003857">
    <property type="term" value="F:(3S)-3-hydroxyacyl-CoA dehydrogenase (NAD+) activity"/>
    <property type="evidence" value="ECO:0007669"/>
    <property type="project" value="TreeGrafter"/>
</dbReference>
<dbReference type="EMBL" id="JANAWD010002569">
    <property type="protein sequence ID" value="KAJ3472004.1"/>
    <property type="molecule type" value="Genomic_DNA"/>
</dbReference>
<dbReference type="GO" id="GO:0006635">
    <property type="term" value="P:fatty acid beta-oxidation"/>
    <property type="evidence" value="ECO:0007669"/>
    <property type="project" value="TreeGrafter"/>
</dbReference>
<keyword evidence="4" id="KW-1185">Reference proteome</keyword>
<dbReference type="SUPFAM" id="SSF48179">
    <property type="entry name" value="6-phosphogluconate dehydrogenase C-terminal domain-like"/>
    <property type="match status" value="1"/>
</dbReference>
<dbReference type="Proteomes" id="UP001212997">
    <property type="component" value="Unassembled WGS sequence"/>
</dbReference>
<feature type="domain" description="3-hydroxyacyl-CoA dehydrogenase C-terminal" evidence="2">
    <location>
        <begin position="34"/>
        <end position="130"/>
    </location>
</feature>
<dbReference type="InterPro" id="IPR013328">
    <property type="entry name" value="6PGD_dom2"/>
</dbReference>
<dbReference type="Gene3D" id="1.10.1040.10">
    <property type="entry name" value="N-(1-d-carboxylethyl)-l-norvaline Dehydrogenase, domain 2"/>
    <property type="match status" value="1"/>
</dbReference>
<reference evidence="3" key="1">
    <citation type="submission" date="2022-07" db="EMBL/GenBank/DDBJ databases">
        <title>Genome Sequence of Physisporinus lineatus.</title>
        <authorList>
            <person name="Buettner E."/>
        </authorList>
    </citation>
    <scope>NUCLEOTIDE SEQUENCE</scope>
    <source>
        <strain evidence="3">VT162</strain>
    </source>
</reference>
<dbReference type="PANTHER" id="PTHR43561:SF3">
    <property type="entry name" value="HYDROXYACYL-COENZYME A DEHYDROGENASE, MITOCHONDRIAL"/>
    <property type="match status" value="1"/>
</dbReference>
<comment type="caution">
    <text evidence="3">The sequence shown here is derived from an EMBL/GenBank/DDBJ whole genome shotgun (WGS) entry which is preliminary data.</text>
</comment>
<evidence type="ECO:0000259" key="2">
    <source>
        <dbReference type="Pfam" id="PF00725"/>
    </source>
</evidence>
<dbReference type="PANTHER" id="PTHR43561">
    <property type="match status" value="1"/>
</dbReference>
<evidence type="ECO:0000313" key="4">
    <source>
        <dbReference type="Proteomes" id="UP001212997"/>
    </source>
</evidence>
<sequence length="138" mass="15338">MSPWLETSKESFERAWAFAEAMGQKPVETQDTPGFILNYFLIPFNNDAIRLVEQGVAEPADIDLAIKTALGYPMGPLELLDLVGMDTQKLLCEAMHGLTHEPRAACPPLVRRMIAARRLGKKTGRGFHVYSDTKMFGA</sequence>
<dbReference type="AlphaFoldDB" id="A0AAD5YBJ4"/>
<dbReference type="InterPro" id="IPR052242">
    <property type="entry name" value="Mito_3-hydroxyacyl-CoA_DH"/>
</dbReference>
<protein>
    <recommendedName>
        <fullName evidence="2">3-hydroxyacyl-CoA dehydrogenase C-terminal domain-containing protein</fullName>
    </recommendedName>
</protein>
<evidence type="ECO:0000256" key="1">
    <source>
        <dbReference type="ARBA" id="ARBA00023027"/>
    </source>
</evidence>
<organism evidence="3 4">
    <name type="scientific">Meripilus lineatus</name>
    <dbReference type="NCBI Taxonomy" id="2056292"/>
    <lineage>
        <taxon>Eukaryota</taxon>
        <taxon>Fungi</taxon>
        <taxon>Dikarya</taxon>
        <taxon>Basidiomycota</taxon>
        <taxon>Agaricomycotina</taxon>
        <taxon>Agaricomycetes</taxon>
        <taxon>Polyporales</taxon>
        <taxon>Meripilaceae</taxon>
        <taxon>Meripilus</taxon>
    </lineage>
</organism>
<gene>
    <name evidence="3" type="ORF">NLI96_g13420</name>
</gene>
<dbReference type="Gene3D" id="3.40.50.720">
    <property type="entry name" value="NAD(P)-binding Rossmann-like Domain"/>
    <property type="match status" value="1"/>
</dbReference>
<proteinExistence type="predicted"/>
<dbReference type="GO" id="GO:0005739">
    <property type="term" value="C:mitochondrion"/>
    <property type="evidence" value="ECO:0007669"/>
    <property type="project" value="TreeGrafter"/>
</dbReference>
<keyword evidence="1" id="KW-0520">NAD</keyword>
<name>A0AAD5YBJ4_9APHY</name>
<dbReference type="InterPro" id="IPR008927">
    <property type="entry name" value="6-PGluconate_DH-like_C_sf"/>
</dbReference>
<accession>A0AAD5YBJ4</accession>
<dbReference type="InterPro" id="IPR006108">
    <property type="entry name" value="3HC_DH_C"/>
</dbReference>
<dbReference type="Pfam" id="PF00725">
    <property type="entry name" value="3HCDH"/>
    <property type="match status" value="1"/>
</dbReference>
<evidence type="ECO:0000313" key="3">
    <source>
        <dbReference type="EMBL" id="KAJ3472004.1"/>
    </source>
</evidence>